<evidence type="ECO:0000256" key="2">
    <source>
        <dbReference type="ARBA" id="ARBA00022679"/>
    </source>
</evidence>
<evidence type="ECO:0000313" key="6">
    <source>
        <dbReference type="EMBL" id="GHH04473.1"/>
    </source>
</evidence>
<dbReference type="EMBL" id="BNAY01000001">
    <property type="protein sequence ID" value="GHH04473.1"/>
    <property type="molecule type" value="Genomic_DNA"/>
</dbReference>
<keyword evidence="7" id="KW-1185">Reference proteome</keyword>
<proteinExistence type="predicted"/>
<dbReference type="Gene3D" id="3.40.50.150">
    <property type="entry name" value="Vaccinia Virus protein VP39"/>
    <property type="match status" value="1"/>
</dbReference>
<evidence type="ECO:0000256" key="4">
    <source>
        <dbReference type="SAM" id="MobiDB-lite"/>
    </source>
</evidence>
<protein>
    <submittedName>
        <fullName evidence="6">Methyltransferase</fullName>
    </submittedName>
</protein>
<feature type="domain" description="Methyltransferase" evidence="5">
    <location>
        <begin position="49"/>
        <end position="143"/>
    </location>
</feature>
<evidence type="ECO:0000259" key="5">
    <source>
        <dbReference type="Pfam" id="PF13649"/>
    </source>
</evidence>
<reference evidence="7" key="1">
    <citation type="journal article" date="2019" name="Int. J. Syst. Evol. Microbiol.">
        <title>The Global Catalogue of Microorganisms (GCM) 10K type strain sequencing project: providing services to taxonomists for standard genome sequencing and annotation.</title>
        <authorList>
            <consortium name="The Broad Institute Genomics Platform"/>
            <consortium name="The Broad Institute Genome Sequencing Center for Infectious Disease"/>
            <person name="Wu L."/>
            <person name="Ma J."/>
        </authorList>
    </citation>
    <scope>NUCLEOTIDE SEQUENCE [LARGE SCALE GENOMIC DNA]</scope>
    <source>
        <strain evidence="7">CGMCC 4.7683</strain>
    </source>
</reference>
<dbReference type="InterPro" id="IPR041698">
    <property type="entry name" value="Methyltransf_25"/>
</dbReference>
<dbReference type="Proteomes" id="UP000635387">
    <property type="component" value="Unassembled WGS sequence"/>
</dbReference>
<keyword evidence="1 6" id="KW-0489">Methyltransferase</keyword>
<dbReference type="Pfam" id="PF13649">
    <property type="entry name" value="Methyltransf_25"/>
    <property type="match status" value="1"/>
</dbReference>
<comment type="caution">
    <text evidence="6">The sequence shown here is derived from an EMBL/GenBank/DDBJ whole genome shotgun (WGS) entry which is preliminary data.</text>
</comment>
<evidence type="ECO:0000256" key="3">
    <source>
        <dbReference type="ARBA" id="ARBA00022691"/>
    </source>
</evidence>
<dbReference type="GO" id="GO:0008168">
    <property type="term" value="F:methyltransferase activity"/>
    <property type="evidence" value="ECO:0007669"/>
    <property type="project" value="UniProtKB-KW"/>
</dbReference>
<accession>A0ABQ3L558</accession>
<dbReference type="CDD" id="cd02440">
    <property type="entry name" value="AdoMet_MTases"/>
    <property type="match status" value="1"/>
</dbReference>
<dbReference type="SUPFAM" id="SSF53335">
    <property type="entry name" value="S-adenosyl-L-methionine-dependent methyltransferases"/>
    <property type="match status" value="1"/>
</dbReference>
<gene>
    <name evidence="6" type="ORF">GCM10017790_07320</name>
</gene>
<dbReference type="InterPro" id="IPR029063">
    <property type="entry name" value="SAM-dependent_MTases_sf"/>
</dbReference>
<name>A0ABQ3L558_9PSEU</name>
<keyword evidence="2" id="KW-0808">Transferase</keyword>
<dbReference type="PANTHER" id="PTHR43464">
    <property type="entry name" value="METHYLTRANSFERASE"/>
    <property type="match status" value="1"/>
</dbReference>
<keyword evidence="3" id="KW-0949">S-adenosyl-L-methionine</keyword>
<evidence type="ECO:0000256" key="1">
    <source>
        <dbReference type="ARBA" id="ARBA00022603"/>
    </source>
</evidence>
<dbReference type="GO" id="GO:0032259">
    <property type="term" value="P:methylation"/>
    <property type="evidence" value="ECO:0007669"/>
    <property type="project" value="UniProtKB-KW"/>
</dbReference>
<sequence length="217" mass="23711">MPASMHLSDMDSTQQFWEDFYRDKDQVWSGKANPILVAEVDSLTPGRALDLGCGEGGDAIWLTQQGWQVTAVDISDVALKRAAGHAAEAGAEGIVWERHDLAKSFPEGRFDLVSAQFFHSPVAEDGEQDKALRRATEAVAPGGTLIVAGHAGWPTWMEEPPHKDVHFPTPAEVLDALELADGDWTVDRQDVITRDFPGPEGQQGTRSDNVLRVRRSG</sequence>
<organism evidence="6 7">
    <name type="scientific">Amycolatopsis oliviviridis</name>
    <dbReference type="NCBI Taxonomy" id="1471590"/>
    <lineage>
        <taxon>Bacteria</taxon>
        <taxon>Bacillati</taxon>
        <taxon>Actinomycetota</taxon>
        <taxon>Actinomycetes</taxon>
        <taxon>Pseudonocardiales</taxon>
        <taxon>Pseudonocardiaceae</taxon>
        <taxon>Amycolatopsis</taxon>
    </lineage>
</organism>
<feature type="region of interest" description="Disordered" evidence="4">
    <location>
        <begin position="193"/>
        <end position="217"/>
    </location>
</feature>
<dbReference type="PANTHER" id="PTHR43464:SF19">
    <property type="entry name" value="UBIQUINONE BIOSYNTHESIS O-METHYLTRANSFERASE, MITOCHONDRIAL"/>
    <property type="match status" value="1"/>
</dbReference>
<evidence type="ECO:0000313" key="7">
    <source>
        <dbReference type="Proteomes" id="UP000635387"/>
    </source>
</evidence>